<dbReference type="WBParaSite" id="DME_0000165501-mRNA-1">
    <property type="protein sequence ID" value="DME_0000165501-mRNA-1"/>
    <property type="gene ID" value="DME_0000165501"/>
</dbReference>
<dbReference type="SUPFAM" id="SSF82895">
    <property type="entry name" value="TSP-1 type 1 repeat"/>
    <property type="match status" value="1"/>
</dbReference>
<feature type="domain" description="C6" evidence="2">
    <location>
        <begin position="102"/>
        <end position="191"/>
    </location>
</feature>
<dbReference type="EMBL" id="UYYG01001154">
    <property type="protein sequence ID" value="VDN56042.1"/>
    <property type="molecule type" value="Genomic_DNA"/>
</dbReference>
<protein>
    <submittedName>
        <fullName evidence="6">C6 domain-containing protein</fullName>
    </submittedName>
</protein>
<dbReference type="Proteomes" id="UP000274756">
    <property type="component" value="Unassembled WGS sequence"/>
</dbReference>
<feature type="domain" description="C6" evidence="2">
    <location>
        <begin position="207"/>
        <end position="295"/>
    </location>
</feature>
<dbReference type="SMART" id="SM01048">
    <property type="entry name" value="C6"/>
    <property type="match status" value="3"/>
</dbReference>
<dbReference type="InterPro" id="IPR036383">
    <property type="entry name" value="TSP1_rpt_sf"/>
</dbReference>
<keyword evidence="1" id="KW-0732">Signal</keyword>
<reference evidence="3 5" key="2">
    <citation type="submission" date="2018-11" db="EMBL/GenBank/DDBJ databases">
        <authorList>
            <consortium name="Pathogen Informatics"/>
        </authorList>
    </citation>
    <scope>NUCLEOTIDE SEQUENCE [LARGE SCALE GENOMIC DNA]</scope>
</reference>
<proteinExistence type="predicted"/>
<evidence type="ECO:0000313" key="5">
    <source>
        <dbReference type="Proteomes" id="UP000274756"/>
    </source>
</evidence>
<evidence type="ECO:0000256" key="1">
    <source>
        <dbReference type="SAM" id="SignalP"/>
    </source>
</evidence>
<feature type="signal peptide" evidence="1">
    <location>
        <begin position="1"/>
        <end position="20"/>
    </location>
</feature>
<accession>A0A158Q349</accession>
<dbReference type="InterPro" id="IPR002601">
    <property type="entry name" value="C6_domain"/>
</dbReference>
<feature type="chain" id="PRO_5041044443" evidence="1">
    <location>
        <begin position="21"/>
        <end position="456"/>
    </location>
</feature>
<reference evidence="6" key="1">
    <citation type="submission" date="2016-04" db="UniProtKB">
        <authorList>
            <consortium name="WormBaseParasite"/>
        </authorList>
    </citation>
    <scope>IDENTIFICATION</scope>
</reference>
<gene>
    <name evidence="3" type="ORF">DME_LOCUS6015</name>
</gene>
<sequence>MKTSITYIIVLLSVKSFVEDSSTEEKWGEWGPWSECRPNLTITVAHRTRFCLNHAGQCVTNSTTGCSGDSSETKPCAMAIQMDAVSTIDINSENLINNVNSCKACHQLTILLVNNKTLSNGHIAKRYGVKNDCQALTITCSSDLQIDMVEIISANGNQLAVGNGMVTMTFVCNYLNQWQSEVGEVHQAIACAAEQDRMLSPSLLRSCRRCKPMLILPANLSNKMNGTITSAQYLINQCVVIVITCSADQQSSAVKVLSNEETIYSGKGSVDATFACNNNGEWEAVNRKKYSGVSCIQEQNDEKSNRFSAEDLTAEVSCGHCSKLEILQITDPVSRNGIVFQFVRDTKPCPTMDFRCSSLEPTANVIIMNSEHVSLAKGIGNIELPFKCTGNGKWQASDGAEYTKLFCIVRIPEKIVAAMFRLRNHVAIQDGATGRGGLIVPSCVALAVNGVDRESV</sequence>
<evidence type="ECO:0000259" key="2">
    <source>
        <dbReference type="SMART" id="SM01048"/>
    </source>
</evidence>
<dbReference type="Gene3D" id="2.20.100.10">
    <property type="entry name" value="Thrombospondin type-1 (TSP1) repeat"/>
    <property type="match status" value="1"/>
</dbReference>
<evidence type="ECO:0000313" key="3">
    <source>
        <dbReference type="EMBL" id="VDN56042.1"/>
    </source>
</evidence>
<evidence type="ECO:0000313" key="6">
    <source>
        <dbReference type="WBParaSite" id="DME_0000165501-mRNA-1"/>
    </source>
</evidence>
<evidence type="ECO:0000313" key="4">
    <source>
        <dbReference type="Proteomes" id="UP000038040"/>
    </source>
</evidence>
<keyword evidence="5" id="KW-1185">Reference proteome</keyword>
<name>A0A158Q349_DRAME</name>
<dbReference type="PROSITE" id="PS50092">
    <property type="entry name" value="TSP1"/>
    <property type="match status" value="1"/>
</dbReference>
<dbReference type="Proteomes" id="UP000038040">
    <property type="component" value="Unplaced"/>
</dbReference>
<dbReference type="AlphaFoldDB" id="A0A158Q349"/>
<feature type="domain" description="C6" evidence="2">
    <location>
        <begin position="318"/>
        <end position="407"/>
    </location>
</feature>
<dbReference type="InterPro" id="IPR000884">
    <property type="entry name" value="TSP1_rpt"/>
</dbReference>
<organism evidence="4 6">
    <name type="scientific">Dracunculus medinensis</name>
    <name type="common">Guinea worm</name>
    <dbReference type="NCBI Taxonomy" id="318479"/>
    <lineage>
        <taxon>Eukaryota</taxon>
        <taxon>Metazoa</taxon>
        <taxon>Ecdysozoa</taxon>
        <taxon>Nematoda</taxon>
        <taxon>Chromadorea</taxon>
        <taxon>Rhabditida</taxon>
        <taxon>Spirurina</taxon>
        <taxon>Dracunculoidea</taxon>
        <taxon>Dracunculidae</taxon>
        <taxon>Dracunculus</taxon>
    </lineage>
</organism>
<dbReference type="Pfam" id="PF01681">
    <property type="entry name" value="C6"/>
    <property type="match status" value="2"/>
</dbReference>